<dbReference type="GO" id="GO:0005524">
    <property type="term" value="F:ATP binding"/>
    <property type="evidence" value="ECO:0007669"/>
    <property type="project" value="UniProtKB-KW"/>
</dbReference>
<dbReference type="SUPFAM" id="SSF158472">
    <property type="entry name" value="HAMP domain-like"/>
    <property type="match status" value="1"/>
</dbReference>
<dbReference type="InterPro" id="IPR003594">
    <property type="entry name" value="HATPase_dom"/>
</dbReference>
<keyword evidence="5" id="KW-1003">Cell membrane</keyword>
<evidence type="ECO:0000256" key="4">
    <source>
        <dbReference type="ARBA" id="ARBA00012438"/>
    </source>
</evidence>
<dbReference type="SUPFAM" id="SSF55874">
    <property type="entry name" value="ATPase domain of HSP90 chaperone/DNA topoisomerase II/histidine kinase"/>
    <property type="match status" value="1"/>
</dbReference>
<feature type="transmembrane region" description="Helical" evidence="15">
    <location>
        <begin position="227"/>
        <end position="250"/>
    </location>
</feature>
<keyword evidence="6" id="KW-0597">Phosphoprotein</keyword>
<feature type="domain" description="HAMP" evidence="17">
    <location>
        <begin position="258"/>
        <end position="304"/>
    </location>
</feature>
<keyword evidence="10 18" id="KW-0418">Kinase</keyword>
<gene>
    <name evidence="18" type="ORF">SAMN05421804_101388</name>
</gene>
<evidence type="ECO:0000256" key="12">
    <source>
        <dbReference type="ARBA" id="ARBA00022989"/>
    </source>
</evidence>
<dbReference type="SMART" id="SM00388">
    <property type="entry name" value="HisKA"/>
    <property type="match status" value="1"/>
</dbReference>
<evidence type="ECO:0000256" key="10">
    <source>
        <dbReference type="ARBA" id="ARBA00022777"/>
    </source>
</evidence>
<dbReference type="GO" id="GO:0000155">
    <property type="term" value="F:phosphorelay sensor kinase activity"/>
    <property type="evidence" value="ECO:0007669"/>
    <property type="project" value="InterPro"/>
</dbReference>
<dbReference type="EC" id="2.7.13.3" evidence="4"/>
<evidence type="ECO:0000259" key="16">
    <source>
        <dbReference type="PROSITE" id="PS50109"/>
    </source>
</evidence>
<dbReference type="RefSeq" id="WP_051651433.1">
    <property type="nucleotide sequence ID" value="NZ_DAMBCI010000003.1"/>
</dbReference>
<reference evidence="18 19" key="1">
    <citation type="submission" date="2016-10" db="EMBL/GenBank/DDBJ databases">
        <authorList>
            <person name="de Groot N.N."/>
        </authorList>
    </citation>
    <scope>NUCLEOTIDE SEQUENCE [LARGE SCALE GENOMIC DNA]</scope>
    <source>
        <strain evidence="18 19">CGMCC 1.5058</strain>
    </source>
</reference>
<evidence type="ECO:0000313" key="19">
    <source>
        <dbReference type="Proteomes" id="UP000183255"/>
    </source>
</evidence>
<dbReference type="InterPro" id="IPR050398">
    <property type="entry name" value="HssS/ArlS-like"/>
</dbReference>
<dbReference type="GO" id="GO:0005886">
    <property type="term" value="C:plasma membrane"/>
    <property type="evidence" value="ECO:0007669"/>
    <property type="project" value="UniProtKB-SubCell"/>
</dbReference>
<dbReference type="InterPro" id="IPR003660">
    <property type="entry name" value="HAMP_dom"/>
</dbReference>
<dbReference type="InterPro" id="IPR036890">
    <property type="entry name" value="HATPase_C_sf"/>
</dbReference>
<dbReference type="EMBL" id="FNDZ01000001">
    <property type="protein sequence ID" value="SDH98723.1"/>
    <property type="molecule type" value="Genomic_DNA"/>
</dbReference>
<evidence type="ECO:0000313" key="18">
    <source>
        <dbReference type="EMBL" id="SDH98723.1"/>
    </source>
</evidence>
<evidence type="ECO:0000256" key="8">
    <source>
        <dbReference type="ARBA" id="ARBA00022692"/>
    </source>
</evidence>
<keyword evidence="8 15" id="KW-0812">Transmembrane</keyword>
<keyword evidence="9" id="KW-0547">Nucleotide-binding</keyword>
<keyword evidence="7" id="KW-0808">Transferase</keyword>
<evidence type="ECO:0000256" key="6">
    <source>
        <dbReference type="ARBA" id="ARBA00022553"/>
    </source>
</evidence>
<name>A0A1G8GWG1_9CLOT</name>
<evidence type="ECO:0000256" key="5">
    <source>
        <dbReference type="ARBA" id="ARBA00022475"/>
    </source>
</evidence>
<dbReference type="Gene3D" id="3.30.565.10">
    <property type="entry name" value="Histidine kinase-like ATPase, C-terminal domain"/>
    <property type="match status" value="1"/>
</dbReference>
<sequence>MKNKFMKSRNKKPIQKESRIDRFFLRMDNFIRAKISSNIQLELIFAVAFCLVLAFLAYNITFNMTRKVTLNQFISYEQGMHDISASANDIAERMLNDLRYKEEDEITQEMRDNARYPSENNPDAKQFNLEQAMQNLIMDFARTNTLKLMVTDLQGEILFKTDNVTEARVDIFSVIKSAYDIDFYKDGQIDEDSAGELIFVYPMNFLKRDIYLIIKDTPIADIQTTPYYTYNTSLSIFVGFFFFISGFLILTKNKMDYIQELSNTVRVISTGNLKHKAPVKGNDELTHLAKSINLMAQDIDERIEEERNLEKTKQELITNVSHDLRTPLTSIIGYLGLAKSEKISPEQKNEYIDIAYSKSERLKELISELFEYTKLQSPDNKSVFSPVNVVDLLDQLIEEMIPIAEERGIQIQKNAKSKDVVLQADVPQLVRLFENLISNAIKYAYTNDPILITVDGADANGFSTLTFENTIDHITDEEIEKMFERFYRLEKSRSSETGGSGLGLAISESIVHLHQGRIYAKKLTDQRISIIVQLPVIQTS</sequence>
<evidence type="ECO:0000256" key="14">
    <source>
        <dbReference type="ARBA" id="ARBA00023136"/>
    </source>
</evidence>
<dbReference type="SUPFAM" id="SSF47384">
    <property type="entry name" value="Homodimeric domain of signal transducing histidine kinase"/>
    <property type="match status" value="1"/>
</dbReference>
<evidence type="ECO:0000256" key="11">
    <source>
        <dbReference type="ARBA" id="ARBA00022840"/>
    </source>
</evidence>
<dbReference type="AlphaFoldDB" id="A0A1G8GWG1"/>
<keyword evidence="11" id="KW-0067">ATP-binding</keyword>
<keyword evidence="13" id="KW-0902">Two-component regulatory system</keyword>
<dbReference type="Proteomes" id="UP000183255">
    <property type="component" value="Unassembled WGS sequence"/>
</dbReference>
<dbReference type="FunFam" id="1.10.287.130:FF:000008">
    <property type="entry name" value="Two-component sensor histidine kinase"/>
    <property type="match status" value="1"/>
</dbReference>
<evidence type="ECO:0000256" key="15">
    <source>
        <dbReference type="SAM" id="Phobius"/>
    </source>
</evidence>
<evidence type="ECO:0000256" key="9">
    <source>
        <dbReference type="ARBA" id="ARBA00022741"/>
    </source>
</evidence>
<dbReference type="PANTHER" id="PTHR45528:SF8">
    <property type="entry name" value="HISTIDINE KINASE"/>
    <property type="match status" value="1"/>
</dbReference>
<dbReference type="InterPro" id="IPR004358">
    <property type="entry name" value="Sig_transdc_His_kin-like_C"/>
</dbReference>
<dbReference type="Pfam" id="PF00672">
    <property type="entry name" value="HAMP"/>
    <property type="match status" value="1"/>
</dbReference>
<dbReference type="SMART" id="SM00304">
    <property type="entry name" value="HAMP"/>
    <property type="match status" value="1"/>
</dbReference>
<protein>
    <recommendedName>
        <fullName evidence="4">histidine kinase</fullName>
        <ecNumber evidence="4">2.7.13.3</ecNumber>
    </recommendedName>
</protein>
<organism evidence="18 19">
    <name type="scientific">Proteiniclasticum ruminis</name>
    <dbReference type="NCBI Taxonomy" id="398199"/>
    <lineage>
        <taxon>Bacteria</taxon>
        <taxon>Bacillati</taxon>
        <taxon>Bacillota</taxon>
        <taxon>Clostridia</taxon>
        <taxon>Eubacteriales</taxon>
        <taxon>Clostridiaceae</taxon>
        <taxon>Proteiniclasticum</taxon>
    </lineage>
</organism>
<evidence type="ECO:0000256" key="7">
    <source>
        <dbReference type="ARBA" id="ARBA00022679"/>
    </source>
</evidence>
<evidence type="ECO:0000259" key="17">
    <source>
        <dbReference type="PROSITE" id="PS50885"/>
    </source>
</evidence>
<dbReference type="PROSITE" id="PS50109">
    <property type="entry name" value="HIS_KIN"/>
    <property type="match status" value="1"/>
</dbReference>
<comment type="catalytic activity">
    <reaction evidence="1">
        <text>ATP + protein L-histidine = ADP + protein N-phospho-L-histidine.</text>
        <dbReference type="EC" id="2.7.13.3"/>
    </reaction>
</comment>
<evidence type="ECO:0000256" key="13">
    <source>
        <dbReference type="ARBA" id="ARBA00023012"/>
    </source>
</evidence>
<dbReference type="PRINTS" id="PR00344">
    <property type="entry name" value="BCTRLSENSOR"/>
</dbReference>
<dbReference type="Pfam" id="PF00512">
    <property type="entry name" value="HisKA"/>
    <property type="match status" value="1"/>
</dbReference>
<dbReference type="InterPro" id="IPR036097">
    <property type="entry name" value="HisK_dim/P_sf"/>
</dbReference>
<keyword evidence="12 15" id="KW-1133">Transmembrane helix</keyword>
<dbReference type="Pfam" id="PF02518">
    <property type="entry name" value="HATPase_c"/>
    <property type="match status" value="1"/>
</dbReference>
<dbReference type="InterPro" id="IPR003661">
    <property type="entry name" value="HisK_dim/P_dom"/>
</dbReference>
<dbReference type="CDD" id="cd06225">
    <property type="entry name" value="HAMP"/>
    <property type="match status" value="1"/>
</dbReference>
<dbReference type="CDD" id="cd00082">
    <property type="entry name" value="HisKA"/>
    <property type="match status" value="1"/>
</dbReference>
<dbReference type="Gene3D" id="6.10.340.10">
    <property type="match status" value="1"/>
</dbReference>
<dbReference type="InterPro" id="IPR005467">
    <property type="entry name" value="His_kinase_dom"/>
</dbReference>
<evidence type="ECO:0000256" key="1">
    <source>
        <dbReference type="ARBA" id="ARBA00000085"/>
    </source>
</evidence>
<accession>A0A1G8GWG1</accession>
<keyword evidence="14 15" id="KW-0472">Membrane</keyword>
<feature type="domain" description="Histidine kinase" evidence="16">
    <location>
        <begin position="319"/>
        <end position="538"/>
    </location>
</feature>
<comment type="subcellular location">
    <subcellularLocation>
        <location evidence="3">Cell membrane</location>
    </subcellularLocation>
    <subcellularLocation>
        <location evidence="2">Membrane</location>
        <topology evidence="2">Multi-pass membrane protein</topology>
    </subcellularLocation>
</comment>
<dbReference type="PANTHER" id="PTHR45528">
    <property type="entry name" value="SENSOR HISTIDINE KINASE CPXA"/>
    <property type="match status" value="1"/>
</dbReference>
<dbReference type="PROSITE" id="PS50885">
    <property type="entry name" value="HAMP"/>
    <property type="match status" value="1"/>
</dbReference>
<evidence type="ECO:0000256" key="3">
    <source>
        <dbReference type="ARBA" id="ARBA00004236"/>
    </source>
</evidence>
<dbReference type="SMART" id="SM00387">
    <property type="entry name" value="HATPase_c"/>
    <property type="match status" value="1"/>
</dbReference>
<dbReference type="Gene3D" id="1.10.287.130">
    <property type="match status" value="1"/>
</dbReference>
<proteinExistence type="predicted"/>
<evidence type="ECO:0000256" key="2">
    <source>
        <dbReference type="ARBA" id="ARBA00004141"/>
    </source>
</evidence>